<name>A0A5P2CVH7_STRVZ</name>
<evidence type="ECO:0000313" key="3">
    <source>
        <dbReference type="EMBL" id="QES46443.1"/>
    </source>
</evidence>
<dbReference type="GO" id="GO:0016787">
    <property type="term" value="F:hydrolase activity"/>
    <property type="evidence" value="ECO:0007669"/>
    <property type="project" value="UniProtKB-KW"/>
</dbReference>
<dbReference type="PANTHER" id="PTHR43329">
    <property type="entry name" value="EPOXIDE HYDROLASE"/>
    <property type="match status" value="1"/>
</dbReference>
<sequence length="314" mass="35208">MPTHVTLAEWERVATREVTSGDITLRVFDHGEGRPGRPPVVLCHGFPELAFSWRHQVFALASAGYRVLVPDMRGYGGSSRPADVDAYDILTLCGDLSAVLDDAGADDAVFVGHDWGAMVVWQMALAHPERVRAVAGMSVPLTRRAPAPPIPILRRRLGDDFYMVWFQEPGAADAALGRNVRRTLVAKEIYSARWAERHDEPSSPPPWLSEEELAYYVESFERTGFTGGLNYYRNLDRNWELTEHLADRRVTQPSLFLTGSKDPVGQFMPAKDHGHMLTDQRAHVVLEDGGHWIQQQRPDEVNAALLDFLSQVEK</sequence>
<dbReference type="PRINTS" id="PR00412">
    <property type="entry name" value="EPOXHYDRLASE"/>
</dbReference>
<dbReference type="PRINTS" id="PR00111">
    <property type="entry name" value="ABHYDROLASE"/>
</dbReference>
<dbReference type="InterPro" id="IPR000073">
    <property type="entry name" value="AB_hydrolase_1"/>
</dbReference>
<organism evidence="3 4">
    <name type="scientific">Streptomyces venezuelae</name>
    <dbReference type="NCBI Taxonomy" id="54571"/>
    <lineage>
        <taxon>Bacteria</taxon>
        <taxon>Bacillati</taxon>
        <taxon>Actinomycetota</taxon>
        <taxon>Actinomycetes</taxon>
        <taxon>Kitasatosporales</taxon>
        <taxon>Streptomycetaceae</taxon>
        <taxon>Streptomyces</taxon>
    </lineage>
</organism>
<reference evidence="3 4" key="1">
    <citation type="submission" date="2018-05" db="EMBL/GenBank/DDBJ databases">
        <title>Streptomyces venezuelae.</title>
        <authorList>
            <person name="Kim W."/>
            <person name="Lee N."/>
            <person name="Cho B.-K."/>
        </authorList>
    </citation>
    <scope>NUCLEOTIDE SEQUENCE [LARGE SCALE GENOMIC DNA]</scope>
    <source>
        <strain evidence="3 4">ATCC 14585</strain>
    </source>
</reference>
<accession>A0A5P2CVH7</accession>
<gene>
    <name evidence="3" type="ORF">DEJ49_34350</name>
</gene>
<dbReference type="RefSeq" id="WP_150187709.1">
    <property type="nucleotide sequence ID" value="NZ_CP029191.1"/>
</dbReference>
<evidence type="ECO:0000259" key="2">
    <source>
        <dbReference type="Pfam" id="PF00561"/>
    </source>
</evidence>
<keyword evidence="1 3" id="KW-0378">Hydrolase</keyword>
<dbReference type="InterPro" id="IPR029058">
    <property type="entry name" value="AB_hydrolase_fold"/>
</dbReference>
<feature type="domain" description="AB hydrolase-1" evidence="2">
    <location>
        <begin position="38"/>
        <end position="295"/>
    </location>
</feature>
<dbReference type="InterPro" id="IPR000639">
    <property type="entry name" value="Epox_hydrolase-like"/>
</dbReference>
<evidence type="ECO:0000256" key="1">
    <source>
        <dbReference type="ARBA" id="ARBA00022801"/>
    </source>
</evidence>
<dbReference type="Proteomes" id="UP000324015">
    <property type="component" value="Chromosome"/>
</dbReference>
<dbReference type="Pfam" id="PF00561">
    <property type="entry name" value="Abhydrolase_1"/>
    <property type="match status" value="1"/>
</dbReference>
<dbReference type="SUPFAM" id="SSF53474">
    <property type="entry name" value="alpha/beta-Hydrolases"/>
    <property type="match status" value="1"/>
</dbReference>
<dbReference type="AlphaFoldDB" id="A0A5P2CVH7"/>
<evidence type="ECO:0000313" key="4">
    <source>
        <dbReference type="Proteomes" id="UP000324015"/>
    </source>
</evidence>
<protein>
    <submittedName>
        <fullName evidence="3">Epoxide hydrolase</fullName>
    </submittedName>
</protein>
<dbReference type="EMBL" id="CP029191">
    <property type="protein sequence ID" value="QES46443.1"/>
    <property type="molecule type" value="Genomic_DNA"/>
</dbReference>
<proteinExistence type="predicted"/>
<dbReference type="Gene3D" id="3.40.50.1820">
    <property type="entry name" value="alpha/beta hydrolase"/>
    <property type="match status" value="1"/>
</dbReference>